<dbReference type="CDD" id="cd01530">
    <property type="entry name" value="Cdc25"/>
    <property type="match status" value="1"/>
</dbReference>
<feature type="region of interest" description="Disordered" evidence="7">
    <location>
        <begin position="366"/>
        <end position="409"/>
    </location>
</feature>
<organism evidence="8">
    <name type="scientific">Magallana gigas</name>
    <name type="common">Pacific oyster</name>
    <name type="synonym">Crassostrea gigas</name>
    <dbReference type="NCBI Taxonomy" id="29159"/>
    <lineage>
        <taxon>Eukaryota</taxon>
        <taxon>Metazoa</taxon>
        <taxon>Spiralia</taxon>
        <taxon>Lophotrochozoa</taxon>
        <taxon>Mollusca</taxon>
        <taxon>Bivalvia</taxon>
        <taxon>Autobranchia</taxon>
        <taxon>Pteriomorphia</taxon>
        <taxon>Ostreida</taxon>
        <taxon>Ostreoidea</taxon>
        <taxon>Ostreidae</taxon>
        <taxon>Magallana</taxon>
    </lineage>
</organism>
<dbReference type="GO" id="GO:0010971">
    <property type="term" value="P:positive regulation of G2/M transition of mitotic cell cycle"/>
    <property type="evidence" value="ECO:0007669"/>
    <property type="project" value="TreeGrafter"/>
</dbReference>
<dbReference type="FunFam" id="3.40.250.10:FF:000036">
    <property type="entry name" value="M-phase inducer phosphatase"/>
    <property type="match status" value="1"/>
</dbReference>
<feature type="compositionally biased region" description="Low complexity" evidence="7">
    <location>
        <begin position="176"/>
        <end position="186"/>
    </location>
</feature>
<evidence type="ECO:0000256" key="6">
    <source>
        <dbReference type="RuleBase" id="RU368028"/>
    </source>
</evidence>
<dbReference type="FunCoup" id="K1QVZ1">
    <property type="interactions" value="374"/>
</dbReference>
<keyword evidence="6" id="KW-0498">Mitosis</keyword>
<evidence type="ECO:0000256" key="4">
    <source>
        <dbReference type="ARBA" id="ARBA00022912"/>
    </source>
</evidence>
<dbReference type="Pfam" id="PF06617">
    <property type="entry name" value="M-inducer_phosp"/>
    <property type="match status" value="1"/>
</dbReference>
<dbReference type="PANTHER" id="PTHR10828">
    <property type="entry name" value="M-PHASE INDUCER PHOSPHATASE DUAL SPECIFICITY PHOSPHATASE CDC25"/>
    <property type="match status" value="1"/>
</dbReference>
<dbReference type="PANTHER" id="PTHR10828:SF17">
    <property type="entry name" value="PROTEIN-TYROSINE-PHOSPHATASE"/>
    <property type="match status" value="1"/>
</dbReference>
<dbReference type="InterPro" id="IPR001763">
    <property type="entry name" value="Rhodanese-like_dom"/>
</dbReference>
<keyword evidence="4 6" id="KW-0904">Protein phosphatase</keyword>
<accession>K1QVZ1</accession>
<dbReference type="GO" id="GO:0009794">
    <property type="term" value="P:regulation of mitotic cell cycle, embryonic"/>
    <property type="evidence" value="ECO:0007669"/>
    <property type="project" value="UniProtKB-ARBA"/>
</dbReference>
<dbReference type="EMBL" id="JH815886">
    <property type="protein sequence ID" value="EKC33085.1"/>
    <property type="molecule type" value="Genomic_DNA"/>
</dbReference>
<dbReference type="GO" id="GO:0005634">
    <property type="term" value="C:nucleus"/>
    <property type="evidence" value="ECO:0007669"/>
    <property type="project" value="TreeGrafter"/>
</dbReference>
<dbReference type="SMART" id="SM00450">
    <property type="entry name" value="RHOD"/>
    <property type="match status" value="1"/>
</dbReference>
<keyword evidence="5 6" id="KW-0131">Cell cycle</keyword>
<dbReference type="Gene3D" id="3.40.250.10">
    <property type="entry name" value="Rhodanese-like domain"/>
    <property type="match status" value="1"/>
</dbReference>
<comment type="similarity">
    <text evidence="1 6">Belongs to the MPI phosphatase family.</text>
</comment>
<evidence type="ECO:0000256" key="5">
    <source>
        <dbReference type="ARBA" id="ARBA00023306"/>
    </source>
</evidence>
<dbReference type="InterPro" id="IPR036873">
    <property type="entry name" value="Rhodanese-like_dom_sf"/>
</dbReference>
<dbReference type="GO" id="GO:0110032">
    <property type="term" value="P:positive regulation of G2/MI transition of meiotic cell cycle"/>
    <property type="evidence" value="ECO:0007669"/>
    <property type="project" value="TreeGrafter"/>
</dbReference>
<dbReference type="GO" id="GO:0051301">
    <property type="term" value="P:cell division"/>
    <property type="evidence" value="ECO:0007669"/>
    <property type="project" value="UniProtKB-UniRule"/>
</dbReference>
<dbReference type="PROSITE" id="PS50206">
    <property type="entry name" value="RHODANESE_3"/>
    <property type="match status" value="1"/>
</dbReference>
<proteinExistence type="inferred from homology"/>
<keyword evidence="3 6" id="KW-0378">Hydrolase</keyword>
<dbReference type="SUPFAM" id="SSF52821">
    <property type="entry name" value="Rhodanese/Cell cycle control phosphatase"/>
    <property type="match status" value="1"/>
</dbReference>
<dbReference type="HOGENOM" id="CLU_432974_0_0_1"/>
<dbReference type="GO" id="GO:0032502">
    <property type="term" value="P:developmental process"/>
    <property type="evidence" value="ECO:0007669"/>
    <property type="project" value="UniProtKB-ARBA"/>
</dbReference>
<dbReference type="InterPro" id="IPR000751">
    <property type="entry name" value="MPI_Phosphatase"/>
</dbReference>
<dbReference type="InParanoid" id="K1QVZ1"/>
<feature type="compositionally biased region" description="Polar residues" evidence="7">
    <location>
        <begin position="166"/>
        <end position="175"/>
    </location>
</feature>
<gene>
    <name evidence="8" type="ORF">CGI_10023985</name>
</gene>
<evidence type="ECO:0000313" key="8">
    <source>
        <dbReference type="EMBL" id="EKC33085.1"/>
    </source>
</evidence>
<dbReference type="Pfam" id="PF00581">
    <property type="entry name" value="Rhodanese"/>
    <property type="match status" value="1"/>
</dbReference>
<evidence type="ECO:0000256" key="3">
    <source>
        <dbReference type="ARBA" id="ARBA00022801"/>
    </source>
</evidence>
<dbReference type="GO" id="GO:0004725">
    <property type="term" value="F:protein tyrosine phosphatase activity"/>
    <property type="evidence" value="ECO:0007669"/>
    <property type="project" value="UniProtKB-UniRule"/>
</dbReference>
<evidence type="ECO:0000256" key="7">
    <source>
        <dbReference type="SAM" id="MobiDB-lite"/>
    </source>
</evidence>
<protein>
    <recommendedName>
        <fullName evidence="6">M-phase inducer phosphatase</fullName>
        <ecNumber evidence="6">3.1.3.48</ecNumber>
    </recommendedName>
</protein>
<evidence type="ECO:0000256" key="2">
    <source>
        <dbReference type="ARBA" id="ARBA00022618"/>
    </source>
</evidence>
<evidence type="ECO:0000256" key="1">
    <source>
        <dbReference type="ARBA" id="ARBA00011065"/>
    </source>
</evidence>
<sequence length="632" mass="71591">MSNLRNNDRPPPFQQPLRTIATSNTIQNLFLREKSKMNSPMSNLAMNLSELSTKGEEREKTRVGDRAIAAAINGGVRLSDRGKVLCGFPNTCGLPNLRDESVDTSLSPASLASDNSLNRFAKTVKPEIPVEAFTRKKTISFRRIQSMPLPMMRLSPVDFLDKENDCSVSPPTSDASPVVSPTQVVSPPIPSLRSPQMSSGKVKFFLDENSSQDSGVCLTDREEDSHDEFHFVAPKGVPKRNKVMRIISEDTCSPIKYSPVKSCGQEPRQRKASATGLDFANITLSPQVESTSPLKTNAILNDEEERETDDGFLDSFMDQEVAEINDNIPSSMCQLLSAPVLNSTAISTDDTDNETPIIRRTQRRLLQRSQSTMEFKHRRNSSKRDRDENTPVQSKRRRPFSVDVTSPFEESKKTLKPKLHRCHSESEAMIKSALNRVADEPDLIGDFSKQYCLPTIQGKHSDLKAISAQTLTQVLAGEYDHVIEQAIVVDCRYPYEYEGGHIKGAQNLYTKESIMQTFLKTPMTSEDPEKRNILIFHCEFSSERGPNLSRFLRKFDRDSNKDCYPQLHYPELYLLEGGYKNFYENQKAFCEPQTYKPMLHKDHSEDLRHFRLKSKSWAGEKTNRPGFRPLKF</sequence>
<dbReference type="GO" id="GO:0000086">
    <property type="term" value="P:G2/M transition of mitotic cell cycle"/>
    <property type="evidence" value="ECO:0007669"/>
    <property type="project" value="TreeGrafter"/>
</dbReference>
<comment type="function">
    <text evidence="6">Tyrosine protein phosphatase which functions as a dosage-dependent inducer of mitotic progression.</text>
</comment>
<dbReference type="PRINTS" id="PR00716">
    <property type="entry name" value="MPIPHPHTASE"/>
</dbReference>
<keyword evidence="2 6" id="KW-0132">Cell division</keyword>
<reference evidence="8" key="1">
    <citation type="journal article" date="2012" name="Nature">
        <title>The oyster genome reveals stress adaptation and complexity of shell formation.</title>
        <authorList>
            <person name="Zhang G."/>
            <person name="Fang X."/>
            <person name="Guo X."/>
            <person name="Li L."/>
            <person name="Luo R."/>
            <person name="Xu F."/>
            <person name="Yang P."/>
            <person name="Zhang L."/>
            <person name="Wang X."/>
            <person name="Qi H."/>
            <person name="Xiong Z."/>
            <person name="Que H."/>
            <person name="Xie Y."/>
            <person name="Holland P.W."/>
            <person name="Paps J."/>
            <person name="Zhu Y."/>
            <person name="Wu F."/>
            <person name="Chen Y."/>
            <person name="Wang J."/>
            <person name="Peng C."/>
            <person name="Meng J."/>
            <person name="Yang L."/>
            <person name="Liu J."/>
            <person name="Wen B."/>
            <person name="Zhang N."/>
            <person name="Huang Z."/>
            <person name="Zhu Q."/>
            <person name="Feng Y."/>
            <person name="Mount A."/>
            <person name="Hedgecock D."/>
            <person name="Xu Z."/>
            <person name="Liu Y."/>
            <person name="Domazet-Loso T."/>
            <person name="Du Y."/>
            <person name="Sun X."/>
            <person name="Zhang S."/>
            <person name="Liu B."/>
            <person name="Cheng P."/>
            <person name="Jiang X."/>
            <person name="Li J."/>
            <person name="Fan D."/>
            <person name="Wang W."/>
            <person name="Fu W."/>
            <person name="Wang T."/>
            <person name="Wang B."/>
            <person name="Zhang J."/>
            <person name="Peng Z."/>
            <person name="Li Y."/>
            <person name="Li N."/>
            <person name="Wang J."/>
            <person name="Chen M."/>
            <person name="He Y."/>
            <person name="Tan F."/>
            <person name="Song X."/>
            <person name="Zheng Q."/>
            <person name="Huang R."/>
            <person name="Yang H."/>
            <person name="Du X."/>
            <person name="Chen L."/>
            <person name="Yang M."/>
            <person name="Gaffney P.M."/>
            <person name="Wang S."/>
            <person name="Luo L."/>
            <person name="She Z."/>
            <person name="Ming Y."/>
            <person name="Huang W."/>
            <person name="Zhang S."/>
            <person name="Huang B."/>
            <person name="Zhang Y."/>
            <person name="Qu T."/>
            <person name="Ni P."/>
            <person name="Miao G."/>
            <person name="Wang J."/>
            <person name="Wang Q."/>
            <person name="Steinberg C.E."/>
            <person name="Wang H."/>
            <person name="Li N."/>
            <person name="Qian L."/>
            <person name="Zhang G."/>
            <person name="Li Y."/>
            <person name="Yang H."/>
            <person name="Liu X."/>
            <person name="Wang J."/>
            <person name="Yin Y."/>
            <person name="Wang J."/>
        </authorList>
    </citation>
    <scope>NUCLEOTIDE SEQUENCE [LARGE SCALE GENOMIC DNA]</scope>
    <source>
        <strain evidence="8">05x7-T-G4-1.051#20</strain>
    </source>
</reference>
<name>K1QVZ1_MAGGI</name>
<dbReference type="EC" id="3.1.3.48" evidence="6"/>
<feature type="region of interest" description="Disordered" evidence="7">
    <location>
        <begin position="165"/>
        <end position="197"/>
    </location>
</feature>
<dbReference type="GO" id="GO:0005737">
    <property type="term" value="C:cytoplasm"/>
    <property type="evidence" value="ECO:0007669"/>
    <property type="project" value="TreeGrafter"/>
</dbReference>
<dbReference type="AlphaFoldDB" id="K1QVZ1"/>
<comment type="catalytic activity">
    <reaction evidence="6">
        <text>O-phospho-L-tyrosyl-[protein] + H2O = L-tyrosyl-[protein] + phosphate</text>
        <dbReference type="Rhea" id="RHEA:10684"/>
        <dbReference type="Rhea" id="RHEA-COMP:10136"/>
        <dbReference type="Rhea" id="RHEA-COMP:20101"/>
        <dbReference type="ChEBI" id="CHEBI:15377"/>
        <dbReference type="ChEBI" id="CHEBI:43474"/>
        <dbReference type="ChEBI" id="CHEBI:46858"/>
        <dbReference type="ChEBI" id="CHEBI:61978"/>
        <dbReference type="EC" id="3.1.3.48"/>
    </reaction>
</comment>